<dbReference type="GO" id="GO:0004175">
    <property type="term" value="F:endopeptidase activity"/>
    <property type="evidence" value="ECO:0007669"/>
    <property type="project" value="TreeGrafter"/>
</dbReference>
<dbReference type="OrthoDB" id="9812068at2"/>
<dbReference type="GO" id="GO:0007165">
    <property type="term" value="P:signal transduction"/>
    <property type="evidence" value="ECO:0007669"/>
    <property type="project" value="TreeGrafter"/>
</dbReference>
<dbReference type="InterPro" id="IPR005151">
    <property type="entry name" value="Tail-specific_protease"/>
</dbReference>
<dbReference type="Pfam" id="PF00595">
    <property type="entry name" value="PDZ"/>
    <property type="match status" value="1"/>
</dbReference>
<dbReference type="CDD" id="cd07562">
    <property type="entry name" value="Peptidase_S41_TRI"/>
    <property type="match status" value="1"/>
</dbReference>
<dbReference type="InterPro" id="IPR001478">
    <property type="entry name" value="PDZ"/>
</dbReference>
<dbReference type="Gene3D" id="2.30.42.10">
    <property type="match status" value="1"/>
</dbReference>
<dbReference type="SUPFAM" id="SSF50156">
    <property type="entry name" value="PDZ domain-like"/>
    <property type="match status" value="1"/>
</dbReference>
<organism evidence="3 4">
    <name type="scientific">Actinomadura rubrisoli</name>
    <dbReference type="NCBI Taxonomy" id="2530368"/>
    <lineage>
        <taxon>Bacteria</taxon>
        <taxon>Bacillati</taxon>
        <taxon>Actinomycetota</taxon>
        <taxon>Actinomycetes</taxon>
        <taxon>Streptosporangiales</taxon>
        <taxon>Thermomonosporaceae</taxon>
        <taxon>Actinomadura</taxon>
    </lineage>
</organism>
<evidence type="ECO:0000313" key="3">
    <source>
        <dbReference type="EMBL" id="TDD96323.1"/>
    </source>
</evidence>
<evidence type="ECO:0000259" key="2">
    <source>
        <dbReference type="PROSITE" id="PS50106"/>
    </source>
</evidence>
<dbReference type="GO" id="GO:0008236">
    <property type="term" value="F:serine-type peptidase activity"/>
    <property type="evidence" value="ECO:0007669"/>
    <property type="project" value="InterPro"/>
</dbReference>
<dbReference type="Gene3D" id="3.90.226.10">
    <property type="entry name" value="2-enoyl-CoA Hydratase, Chain A, domain 1"/>
    <property type="match status" value="1"/>
</dbReference>
<keyword evidence="4" id="KW-1185">Reference proteome</keyword>
<dbReference type="AlphaFoldDB" id="A0A4R5CDJ9"/>
<dbReference type="InterPro" id="IPR029045">
    <property type="entry name" value="ClpP/crotonase-like_dom_sf"/>
</dbReference>
<dbReference type="EMBL" id="SMKU01000007">
    <property type="protein sequence ID" value="TDD96323.1"/>
    <property type="molecule type" value="Genomic_DNA"/>
</dbReference>
<dbReference type="Proteomes" id="UP000294513">
    <property type="component" value="Unassembled WGS sequence"/>
</dbReference>
<sequence>MSQVGAIRQHAAEKFHYGLPRSVFHKASAVRPHGKRIFWDRITPVSTVFSASLPGNDAGLLEMLTGTLHGRVNADGMKITKSVAVALAATASLTLVGPASHVSAAPQRPKSCSVPPQTPPEPRPTTVDVVGQAYHCLFENYYSGPVLDSRAVLLPAFAALTQELQRRGLDQPDAAMPALTGRRHADWAAFKGVLEKVVAKLPAEAAQAAAKATIEGMVKSLNDNHARWRPTRESRTKLLGFRTSGFQGPGSVDPAGKAPLFVNQILPGGPAEKAGIKLGDEIVSIDGVPPYINGVPLSSVILGLQDGPKDTVTLKLRRPSTGATFTSELTRALVPGGPPQIESRLLPGDVAYVKLPGFFPEAADKVLAAIEALRKGRTLRGVVLDLRNNGGGSPKEVRRLVSAWTHNKIISYLCTVQGDCTPTRTDDSVELLRLPLVALTDRGCASACDDFSSMVKDLRLGTLVGTRTAGVVSGPAVPWVLDDGSTLTLPQRHEIAANKEIINTVGVAPDHQAPVSSADLSAGRDPGLAKALSVLR</sequence>
<dbReference type="SUPFAM" id="SSF52096">
    <property type="entry name" value="ClpP/crotonase"/>
    <property type="match status" value="1"/>
</dbReference>
<feature type="region of interest" description="Disordered" evidence="1">
    <location>
        <begin position="102"/>
        <end position="124"/>
    </location>
</feature>
<comment type="caution">
    <text evidence="3">The sequence shown here is derived from an EMBL/GenBank/DDBJ whole genome shotgun (WGS) entry which is preliminary data.</text>
</comment>
<evidence type="ECO:0000313" key="4">
    <source>
        <dbReference type="Proteomes" id="UP000294513"/>
    </source>
</evidence>
<accession>A0A4R5CDJ9</accession>
<dbReference type="SMART" id="SM00228">
    <property type="entry name" value="PDZ"/>
    <property type="match status" value="1"/>
</dbReference>
<dbReference type="PROSITE" id="PS50106">
    <property type="entry name" value="PDZ"/>
    <property type="match status" value="1"/>
</dbReference>
<dbReference type="PANTHER" id="PTHR32060">
    <property type="entry name" value="TAIL-SPECIFIC PROTEASE"/>
    <property type="match status" value="1"/>
</dbReference>
<dbReference type="Pfam" id="PF03572">
    <property type="entry name" value="Peptidase_S41"/>
    <property type="match status" value="1"/>
</dbReference>
<name>A0A4R5CDJ9_9ACTN</name>
<dbReference type="GO" id="GO:0030288">
    <property type="term" value="C:outer membrane-bounded periplasmic space"/>
    <property type="evidence" value="ECO:0007669"/>
    <property type="project" value="TreeGrafter"/>
</dbReference>
<dbReference type="GO" id="GO:0006508">
    <property type="term" value="P:proteolysis"/>
    <property type="evidence" value="ECO:0007669"/>
    <property type="project" value="InterPro"/>
</dbReference>
<protein>
    <submittedName>
        <fullName evidence="3">PDZ domain-containing protein</fullName>
    </submittedName>
</protein>
<proteinExistence type="predicted"/>
<dbReference type="PANTHER" id="PTHR32060:SF30">
    <property type="entry name" value="CARBOXY-TERMINAL PROCESSING PROTEASE CTPA"/>
    <property type="match status" value="1"/>
</dbReference>
<dbReference type="InterPro" id="IPR036034">
    <property type="entry name" value="PDZ_sf"/>
</dbReference>
<feature type="domain" description="PDZ" evidence="2">
    <location>
        <begin position="232"/>
        <end position="319"/>
    </location>
</feature>
<gene>
    <name evidence="3" type="ORF">E1298_03365</name>
</gene>
<evidence type="ECO:0000256" key="1">
    <source>
        <dbReference type="SAM" id="MobiDB-lite"/>
    </source>
</evidence>
<reference evidence="3 4" key="1">
    <citation type="submission" date="2019-03" db="EMBL/GenBank/DDBJ databases">
        <title>Draft genome sequences of novel Actinobacteria.</title>
        <authorList>
            <person name="Sahin N."/>
            <person name="Ay H."/>
            <person name="Saygin H."/>
        </authorList>
    </citation>
    <scope>NUCLEOTIDE SEQUENCE [LARGE SCALE GENOMIC DNA]</scope>
    <source>
        <strain evidence="3 4">H3C3</strain>
    </source>
</reference>
<dbReference type="SMART" id="SM00245">
    <property type="entry name" value="TSPc"/>
    <property type="match status" value="1"/>
</dbReference>